<dbReference type="RefSeq" id="WP_373972743.1">
    <property type="nucleotide sequence ID" value="NZ_JBHDLJ010000012.1"/>
</dbReference>
<comment type="similarity">
    <text evidence="2">Belongs to the ETF alpha-subunit/FixB family.</text>
</comment>
<dbReference type="InterPro" id="IPR014731">
    <property type="entry name" value="ETF_asu_C"/>
</dbReference>
<name>A0ABV4UTI8_9MICC</name>
<dbReference type="EMBL" id="JBHDLJ010000012">
    <property type="protein sequence ID" value="MFB0835567.1"/>
    <property type="molecule type" value="Genomic_DNA"/>
</dbReference>
<evidence type="ECO:0000256" key="2">
    <source>
        <dbReference type="ARBA" id="ARBA00005817"/>
    </source>
</evidence>
<comment type="function">
    <text evidence="4">The electron transfer flavoprotein serves as a specific electron acceptor for other dehydrogenases. It transfers the electrons to the main respiratory chain via ETF-ubiquinone oxidoreductase (ETF dehydrogenase).</text>
</comment>
<proteinExistence type="inferred from homology"/>
<evidence type="ECO:0000313" key="7">
    <source>
        <dbReference type="Proteomes" id="UP001575652"/>
    </source>
</evidence>
<reference evidence="6 7" key="1">
    <citation type="submission" date="2024-09" db="EMBL/GenBank/DDBJ databases">
        <authorList>
            <person name="Salinas-Garcia M.A."/>
            <person name="Prieme A."/>
        </authorList>
    </citation>
    <scope>NUCLEOTIDE SEQUENCE [LARGE SCALE GENOMIC DNA]</scope>
    <source>
        <strain evidence="6 7">DSM 21081</strain>
    </source>
</reference>
<evidence type="ECO:0000313" key="6">
    <source>
        <dbReference type="EMBL" id="MFB0835567.1"/>
    </source>
</evidence>
<evidence type="ECO:0000256" key="4">
    <source>
        <dbReference type="ARBA" id="ARBA00025649"/>
    </source>
</evidence>
<evidence type="ECO:0000256" key="1">
    <source>
        <dbReference type="ARBA" id="ARBA00001974"/>
    </source>
</evidence>
<dbReference type="SMART" id="SM00893">
    <property type="entry name" value="ETF"/>
    <property type="match status" value="1"/>
</dbReference>
<dbReference type="Pfam" id="PF01012">
    <property type="entry name" value="ETF"/>
    <property type="match status" value="1"/>
</dbReference>
<protein>
    <submittedName>
        <fullName evidence="6">Electron transfer flavoprotein subunit alpha/FixB family protein</fullName>
    </submittedName>
</protein>
<dbReference type="InterPro" id="IPR029035">
    <property type="entry name" value="DHS-like_NAD/FAD-binding_dom"/>
</dbReference>
<gene>
    <name evidence="6" type="ORF">ACETWP_13315</name>
</gene>
<evidence type="ECO:0000259" key="5">
    <source>
        <dbReference type="SMART" id="SM00893"/>
    </source>
</evidence>
<dbReference type="PANTHER" id="PTHR43153:SF1">
    <property type="entry name" value="ELECTRON TRANSFER FLAVOPROTEIN SUBUNIT ALPHA, MITOCHONDRIAL"/>
    <property type="match status" value="1"/>
</dbReference>
<dbReference type="InterPro" id="IPR001308">
    <property type="entry name" value="ETF_a/FixB"/>
</dbReference>
<dbReference type="Gene3D" id="3.40.50.1220">
    <property type="entry name" value="TPP-binding domain"/>
    <property type="match status" value="1"/>
</dbReference>
<accession>A0ABV4UTI8</accession>
<comment type="cofactor">
    <cofactor evidence="1">
        <name>FAD</name>
        <dbReference type="ChEBI" id="CHEBI:57692"/>
    </cofactor>
</comment>
<dbReference type="Proteomes" id="UP001575652">
    <property type="component" value="Unassembled WGS sequence"/>
</dbReference>
<sequence>MANILVFIDTPSARPGKSQRELLTLAARLGTPVAVVTAPVGDDVVAALGGHGAATVYAPAEDLASTLVAGKAAFVAGAATASGAVAVLLPNSGEGKEIAGRVGIKLSSGVITDAVDISADLTVTKSVLAGSYTVAAQVTRGIPVVTVKPNSIEPAEPTGVPAARAELAAAEAGPAARVTATEAKASSGRPELQDARIVVSGGRGLDGDFSPVEQLADALGAAVGASRAATDAGWIGHGYQVGQTGKTVSPQLYICAGISGAVQHKAGMQTAQTIVAINNDPDAPIFEIADFGIVGDLSSVLPQAAAEIIRRRS</sequence>
<keyword evidence="7" id="KW-1185">Reference proteome</keyword>
<dbReference type="Pfam" id="PF00766">
    <property type="entry name" value="ETF_alpha"/>
    <property type="match status" value="1"/>
</dbReference>
<feature type="domain" description="Electron transfer flavoprotein alpha/beta-subunit N-terminal" evidence="5">
    <location>
        <begin position="4"/>
        <end position="182"/>
    </location>
</feature>
<dbReference type="Gene3D" id="3.40.50.620">
    <property type="entry name" value="HUPs"/>
    <property type="match status" value="1"/>
</dbReference>
<dbReference type="PIRSF" id="PIRSF000089">
    <property type="entry name" value="Electra_flavoP_a"/>
    <property type="match status" value="1"/>
</dbReference>
<comment type="caution">
    <text evidence="6">The sequence shown here is derived from an EMBL/GenBank/DDBJ whole genome shotgun (WGS) entry which is preliminary data.</text>
</comment>
<organism evidence="6 7">
    <name type="scientific">Arthrobacter halodurans</name>
    <dbReference type="NCBI Taxonomy" id="516699"/>
    <lineage>
        <taxon>Bacteria</taxon>
        <taxon>Bacillati</taxon>
        <taxon>Actinomycetota</taxon>
        <taxon>Actinomycetes</taxon>
        <taxon>Micrococcales</taxon>
        <taxon>Micrococcaceae</taxon>
        <taxon>Arthrobacter</taxon>
    </lineage>
</organism>
<dbReference type="InterPro" id="IPR014729">
    <property type="entry name" value="Rossmann-like_a/b/a_fold"/>
</dbReference>
<dbReference type="SUPFAM" id="SSF52467">
    <property type="entry name" value="DHS-like NAD/FAD-binding domain"/>
    <property type="match status" value="1"/>
</dbReference>
<comment type="subunit">
    <text evidence="3">Heterodimer of an alpha and a beta subunit.</text>
</comment>
<evidence type="ECO:0000256" key="3">
    <source>
        <dbReference type="ARBA" id="ARBA00011355"/>
    </source>
</evidence>
<dbReference type="InterPro" id="IPR014730">
    <property type="entry name" value="ETF_a/b_N"/>
</dbReference>
<dbReference type="SUPFAM" id="SSF52402">
    <property type="entry name" value="Adenine nucleotide alpha hydrolases-like"/>
    <property type="match status" value="1"/>
</dbReference>
<dbReference type="PANTHER" id="PTHR43153">
    <property type="entry name" value="ELECTRON TRANSFER FLAVOPROTEIN ALPHA"/>
    <property type="match status" value="1"/>
</dbReference>